<comment type="function">
    <text evidence="4">Catalyzes the reduction of 1-pyrroline-5-carboxylate (PCA) to L-proline.</text>
</comment>
<feature type="domain" description="Pyrroline-5-carboxylate reductase catalytic N-terminal" evidence="8">
    <location>
        <begin position="7"/>
        <end position="106"/>
    </location>
</feature>
<evidence type="ECO:0000256" key="2">
    <source>
        <dbReference type="ARBA" id="ARBA00022857"/>
    </source>
</evidence>
<dbReference type="AlphaFoldDB" id="S7TFQ7"/>
<keyword evidence="11" id="KW-1185">Reference proteome</keyword>
<dbReference type="eggNOG" id="COG0345">
    <property type="taxonomic scope" value="Bacteria"/>
</dbReference>
<evidence type="ECO:0000256" key="1">
    <source>
        <dbReference type="ARBA" id="ARBA00005525"/>
    </source>
</evidence>
<dbReference type="Pfam" id="PF03807">
    <property type="entry name" value="F420_oxidored"/>
    <property type="match status" value="1"/>
</dbReference>
<evidence type="ECO:0000256" key="3">
    <source>
        <dbReference type="ARBA" id="ARBA00023002"/>
    </source>
</evidence>
<dbReference type="PANTHER" id="PTHR11645">
    <property type="entry name" value="PYRROLINE-5-CARBOXYLATE REDUCTASE"/>
    <property type="match status" value="1"/>
</dbReference>
<evidence type="ECO:0000313" key="11">
    <source>
        <dbReference type="Proteomes" id="UP000014977"/>
    </source>
</evidence>
<evidence type="ECO:0000313" key="10">
    <source>
        <dbReference type="EMBL" id="EPR36062.1"/>
    </source>
</evidence>
<dbReference type="PROSITE" id="PS00521">
    <property type="entry name" value="P5CR"/>
    <property type="match status" value="1"/>
</dbReference>
<evidence type="ECO:0000256" key="7">
    <source>
        <dbReference type="RuleBase" id="RU003903"/>
    </source>
</evidence>
<dbReference type="RefSeq" id="WP_020877878.1">
    <property type="nucleotide sequence ID" value="NZ_ATHJ01000105.1"/>
</dbReference>
<dbReference type="SUPFAM" id="SSF48179">
    <property type="entry name" value="6-phosphogluconate dehydrogenase C-terminal domain-like"/>
    <property type="match status" value="1"/>
</dbReference>
<dbReference type="GO" id="GO:0005737">
    <property type="term" value="C:cytoplasm"/>
    <property type="evidence" value="ECO:0007669"/>
    <property type="project" value="UniProtKB-SubCell"/>
</dbReference>
<dbReference type="STRING" id="897.B2D07_16505"/>
<dbReference type="EMBL" id="ATHJ01000105">
    <property type="protein sequence ID" value="EPR36062.1"/>
    <property type="molecule type" value="Genomic_DNA"/>
</dbReference>
<sequence length="283" mass="30018">MAIQDRKIGFLGAGNMGEAIIGALLGSGILPGEHICINDVNAERLSYMHKTYGVAPVRDNARLFAECDTVVLAVKPQQMTDVLGEISSGPEYGVGGRTLVISIAAGFPIRKIEALLYGPLDEDRARRMPIIRVMPNTPALVLAGMSGMSPNRHADAQDIEAAMEILGAMGKVIVFEEEKLDAVTALSGSGPAYVFYLIEAMTHAGVAAGLDPSDAAELTLGTLDGAVRLIQARGEPPEVLRRKVTSPGGTTEAAVNVLERNNVRRHIVDAILAAARRAEELSR</sequence>
<comment type="pathway">
    <text evidence="4 7">Amino-acid biosynthesis; L-proline biosynthesis; L-proline from L-glutamate 5-semialdehyde: step 1/1.</text>
</comment>
<dbReference type="Gene3D" id="1.10.3730.10">
    <property type="entry name" value="ProC C-terminal domain-like"/>
    <property type="match status" value="1"/>
</dbReference>
<feature type="binding site" evidence="6">
    <location>
        <begin position="73"/>
        <end position="76"/>
    </location>
    <ligand>
        <name>NADP(+)</name>
        <dbReference type="ChEBI" id="CHEBI:58349"/>
    </ligand>
</feature>
<dbReference type="PATRIC" id="fig|1121405.3.peg.3504"/>
<keyword evidence="4 7" id="KW-0028">Amino-acid biosynthesis</keyword>
<keyword evidence="4" id="KW-0963">Cytoplasm</keyword>
<name>S7TFQ7_DESML</name>
<comment type="caution">
    <text evidence="10">The sequence shown here is derived from an EMBL/GenBank/DDBJ whole genome shotgun (WGS) entry which is preliminary data.</text>
</comment>
<dbReference type="InterPro" id="IPR029036">
    <property type="entry name" value="P5CR_dimer"/>
</dbReference>
<dbReference type="InterPro" id="IPR036291">
    <property type="entry name" value="NAD(P)-bd_dom_sf"/>
</dbReference>
<keyword evidence="4 7" id="KW-0641">Proline biosynthesis</keyword>
<evidence type="ECO:0000259" key="8">
    <source>
        <dbReference type="Pfam" id="PF03807"/>
    </source>
</evidence>
<dbReference type="Proteomes" id="UP000014977">
    <property type="component" value="Unassembled WGS sequence"/>
</dbReference>
<comment type="catalytic activity">
    <reaction evidence="4">
        <text>L-proline + NAD(+) = (S)-1-pyrroline-5-carboxylate + NADH + 2 H(+)</text>
        <dbReference type="Rhea" id="RHEA:14105"/>
        <dbReference type="ChEBI" id="CHEBI:15378"/>
        <dbReference type="ChEBI" id="CHEBI:17388"/>
        <dbReference type="ChEBI" id="CHEBI:57540"/>
        <dbReference type="ChEBI" id="CHEBI:57945"/>
        <dbReference type="ChEBI" id="CHEBI:60039"/>
        <dbReference type="EC" id="1.5.1.2"/>
    </reaction>
</comment>
<gene>
    <name evidence="4" type="primary">proC</name>
    <name evidence="10" type="ORF">dsmv_0767</name>
</gene>
<dbReference type="NCBIfam" id="TIGR00112">
    <property type="entry name" value="proC"/>
    <property type="match status" value="1"/>
</dbReference>
<dbReference type="GO" id="GO:0055129">
    <property type="term" value="P:L-proline biosynthetic process"/>
    <property type="evidence" value="ECO:0007669"/>
    <property type="project" value="UniProtKB-UniRule"/>
</dbReference>
<dbReference type="FunFam" id="1.10.3730.10:FF:000001">
    <property type="entry name" value="Pyrroline-5-carboxylate reductase"/>
    <property type="match status" value="1"/>
</dbReference>
<dbReference type="PANTHER" id="PTHR11645:SF0">
    <property type="entry name" value="PYRROLINE-5-CARBOXYLATE REDUCTASE 3"/>
    <property type="match status" value="1"/>
</dbReference>
<keyword evidence="3 4" id="KW-0560">Oxidoreductase</keyword>
<feature type="domain" description="Pyrroline-5-carboxylate reductase dimerisation" evidence="9">
    <location>
        <begin position="177"/>
        <end position="281"/>
    </location>
</feature>
<protein>
    <recommendedName>
        <fullName evidence="4 5">Pyrroline-5-carboxylate reductase</fullName>
        <shortName evidence="4">P5C reductase</shortName>
        <shortName evidence="4">P5CR</shortName>
        <ecNumber evidence="4 5">1.5.1.2</ecNumber>
    </recommendedName>
    <alternativeName>
        <fullName evidence="4">PCA reductase</fullName>
    </alternativeName>
</protein>
<comment type="similarity">
    <text evidence="1 4 7">Belongs to the pyrroline-5-carboxylate reductase family.</text>
</comment>
<evidence type="ECO:0000256" key="5">
    <source>
        <dbReference type="NCBIfam" id="TIGR00112"/>
    </source>
</evidence>
<reference evidence="10 11" key="1">
    <citation type="journal article" date="2013" name="Genome Announc.">
        <title>Draft genome sequences for three mercury-methylating, sulfate-reducing bacteria.</title>
        <authorList>
            <person name="Brown S.D."/>
            <person name="Hurt R.A.Jr."/>
            <person name="Gilmour C.C."/>
            <person name="Elias D.A."/>
        </authorList>
    </citation>
    <scope>NUCLEOTIDE SEQUENCE [LARGE SCALE GENOMIC DNA]</scope>
    <source>
        <strain evidence="10 11">DSM 2059</strain>
    </source>
</reference>
<dbReference type="InterPro" id="IPR000304">
    <property type="entry name" value="Pyrroline-COOH_reductase"/>
</dbReference>
<dbReference type="SUPFAM" id="SSF51735">
    <property type="entry name" value="NAD(P)-binding Rossmann-fold domains"/>
    <property type="match status" value="1"/>
</dbReference>
<dbReference type="InterPro" id="IPR053790">
    <property type="entry name" value="P5CR-like_CS"/>
</dbReference>
<comment type="subcellular location">
    <subcellularLocation>
        <location evidence="4">Cytoplasm</location>
    </subcellularLocation>
</comment>
<evidence type="ECO:0000259" key="9">
    <source>
        <dbReference type="Pfam" id="PF14748"/>
    </source>
</evidence>
<dbReference type="InterPro" id="IPR028939">
    <property type="entry name" value="P5C_Rdtase_cat_N"/>
</dbReference>
<feature type="binding site" evidence="6">
    <location>
        <begin position="11"/>
        <end position="16"/>
    </location>
    <ligand>
        <name>NADP(+)</name>
        <dbReference type="ChEBI" id="CHEBI:58349"/>
    </ligand>
</feature>
<dbReference type="UniPathway" id="UPA00098">
    <property type="reaction ID" value="UER00361"/>
</dbReference>
<dbReference type="EC" id="1.5.1.2" evidence="4 5"/>
<evidence type="ECO:0000256" key="6">
    <source>
        <dbReference type="PIRSR" id="PIRSR000193-1"/>
    </source>
</evidence>
<dbReference type="GO" id="GO:0004735">
    <property type="term" value="F:pyrroline-5-carboxylate reductase activity"/>
    <property type="evidence" value="ECO:0007669"/>
    <property type="project" value="UniProtKB-UniRule"/>
</dbReference>
<organism evidence="10 11">
    <name type="scientific">Desulfococcus multivorans DSM 2059</name>
    <dbReference type="NCBI Taxonomy" id="1121405"/>
    <lineage>
        <taxon>Bacteria</taxon>
        <taxon>Pseudomonadati</taxon>
        <taxon>Thermodesulfobacteriota</taxon>
        <taxon>Desulfobacteria</taxon>
        <taxon>Desulfobacterales</taxon>
        <taxon>Desulfococcaceae</taxon>
        <taxon>Desulfococcus</taxon>
    </lineage>
</organism>
<dbReference type="Gene3D" id="3.40.50.720">
    <property type="entry name" value="NAD(P)-binding Rossmann-like Domain"/>
    <property type="match status" value="1"/>
</dbReference>
<comment type="catalytic activity">
    <reaction evidence="4 7">
        <text>L-proline + NADP(+) = (S)-1-pyrroline-5-carboxylate + NADPH + 2 H(+)</text>
        <dbReference type="Rhea" id="RHEA:14109"/>
        <dbReference type="ChEBI" id="CHEBI:15378"/>
        <dbReference type="ChEBI" id="CHEBI:17388"/>
        <dbReference type="ChEBI" id="CHEBI:57783"/>
        <dbReference type="ChEBI" id="CHEBI:58349"/>
        <dbReference type="ChEBI" id="CHEBI:60039"/>
        <dbReference type="EC" id="1.5.1.2"/>
    </reaction>
</comment>
<dbReference type="OrthoDB" id="9805754at2"/>
<accession>S7TFQ7</accession>
<dbReference type="PIRSF" id="PIRSF000193">
    <property type="entry name" value="Pyrrol-5-carb_rd"/>
    <property type="match status" value="1"/>
</dbReference>
<dbReference type="InterPro" id="IPR008927">
    <property type="entry name" value="6-PGluconate_DH-like_C_sf"/>
</dbReference>
<keyword evidence="2 4" id="KW-0521">NADP</keyword>
<proteinExistence type="inferred from homology"/>
<dbReference type="Pfam" id="PF14748">
    <property type="entry name" value="P5CR_dimer"/>
    <property type="match status" value="1"/>
</dbReference>
<feature type="binding site" evidence="6">
    <location>
        <position position="60"/>
    </location>
    <ligand>
        <name>NADPH</name>
        <dbReference type="ChEBI" id="CHEBI:57783"/>
    </ligand>
</feature>
<dbReference type="HAMAP" id="MF_01925">
    <property type="entry name" value="P5C_reductase"/>
    <property type="match status" value="1"/>
</dbReference>
<evidence type="ECO:0000256" key="4">
    <source>
        <dbReference type="HAMAP-Rule" id="MF_01925"/>
    </source>
</evidence>